<dbReference type="GeneID" id="92936621"/>
<dbReference type="eggNOG" id="COG3218">
    <property type="taxonomic scope" value="Bacteria"/>
</dbReference>
<dbReference type="Gene3D" id="3.40.50.10610">
    <property type="entry name" value="ABC-type transport auxiliary lipoprotein component"/>
    <property type="match status" value="1"/>
</dbReference>
<dbReference type="AlphaFoldDB" id="Q2L1F7"/>
<sequence length="196" mass="20775">MKKSYIAMAVVLTLAGCSVGRVAPQAARFDLGLEAPAQRQLPARVPITLSYSAVPTLNDTGVIWRVADSTAPKAYAGFRWNEAPASLVRQRLQERLSREGAVLSDSASPGAPQLRVELTRFEQVFAPDGRSSQGQVVLQALVLQNGKLLGQRRFARQADAPTQDAAGGVTALRQATDGAAEDLAAWLADLLPQAAG</sequence>
<feature type="signal peptide" evidence="1">
    <location>
        <begin position="1"/>
        <end position="23"/>
    </location>
</feature>
<evidence type="ECO:0000259" key="2">
    <source>
        <dbReference type="Pfam" id="PF03886"/>
    </source>
</evidence>
<dbReference type="Proteomes" id="UP000001977">
    <property type="component" value="Chromosome"/>
</dbReference>
<proteinExistence type="predicted"/>
<accession>Q2L1F7</accession>
<dbReference type="PROSITE" id="PS51257">
    <property type="entry name" value="PROKAR_LIPOPROTEIN"/>
    <property type="match status" value="1"/>
</dbReference>
<dbReference type="STRING" id="360910.BAV0133"/>
<keyword evidence="4" id="KW-1185">Reference proteome</keyword>
<evidence type="ECO:0000256" key="1">
    <source>
        <dbReference type="SAM" id="SignalP"/>
    </source>
</evidence>
<feature type="domain" description="ABC-type transport auxiliary lipoprotein component" evidence="2">
    <location>
        <begin position="54"/>
        <end position="184"/>
    </location>
</feature>
<evidence type="ECO:0000313" key="3">
    <source>
        <dbReference type="EMBL" id="CAJ47739.1"/>
    </source>
</evidence>
<gene>
    <name evidence="3" type="ordered locus">BAV0133</name>
</gene>
<keyword evidence="1" id="KW-0732">Signal</keyword>
<dbReference type="RefSeq" id="WP_012415837.1">
    <property type="nucleotide sequence ID" value="NC_010645.1"/>
</dbReference>
<dbReference type="Pfam" id="PF03886">
    <property type="entry name" value="ABC_trans_aux"/>
    <property type="match status" value="1"/>
</dbReference>
<reference evidence="3 4" key="1">
    <citation type="journal article" date="2006" name="J. Bacteriol.">
        <title>Comparison of the genome sequence of the poultry pathogen Bordetella avium with those of B. bronchiseptica, B. pertussis, and B. parapertussis reveals extensive diversity in surface structures associated with host interaction.</title>
        <authorList>
            <person name="Sebaihia M."/>
            <person name="Preston A."/>
            <person name="Maskell D.J."/>
            <person name="Kuzmiak H."/>
            <person name="Connell T.D."/>
            <person name="King N.D."/>
            <person name="Orndorff P.E."/>
            <person name="Miyamoto D.M."/>
            <person name="Thomson N.R."/>
            <person name="Harris D."/>
            <person name="Goble A."/>
            <person name="Lord A."/>
            <person name="Murphy L."/>
            <person name="Quail M.A."/>
            <person name="Rutter S."/>
            <person name="Squares R."/>
            <person name="Squares S."/>
            <person name="Woodward J."/>
            <person name="Parkhill J."/>
            <person name="Temple L.M."/>
        </authorList>
    </citation>
    <scope>NUCLEOTIDE SEQUENCE [LARGE SCALE GENOMIC DNA]</scope>
    <source>
        <strain evidence="3 4">197N</strain>
    </source>
</reference>
<evidence type="ECO:0000313" key="4">
    <source>
        <dbReference type="Proteomes" id="UP000001977"/>
    </source>
</evidence>
<dbReference type="SUPFAM" id="SSF159594">
    <property type="entry name" value="XCC0632-like"/>
    <property type="match status" value="1"/>
</dbReference>
<dbReference type="EMBL" id="AM167904">
    <property type="protein sequence ID" value="CAJ47739.1"/>
    <property type="molecule type" value="Genomic_DNA"/>
</dbReference>
<protein>
    <submittedName>
        <fullName evidence="3">Exported protein</fullName>
    </submittedName>
</protein>
<dbReference type="InterPro" id="IPR005586">
    <property type="entry name" value="ABC_trans_aux"/>
</dbReference>
<organism evidence="3 4">
    <name type="scientific">Bordetella avium (strain 197N)</name>
    <dbReference type="NCBI Taxonomy" id="360910"/>
    <lineage>
        <taxon>Bacteria</taxon>
        <taxon>Pseudomonadati</taxon>
        <taxon>Pseudomonadota</taxon>
        <taxon>Betaproteobacteria</taxon>
        <taxon>Burkholderiales</taxon>
        <taxon>Alcaligenaceae</taxon>
        <taxon>Bordetella</taxon>
    </lineage>
</organism>
<feature type="chain" id="PRO_5004211712" evidence="1">
    <location>
        <begin position="24"/>
        <end position="196"/>
    </location>
</feature>
<dbReference type="HOGENOM" id="CLU_091341_1_0_4"/>
<name>Q2L1F7_BORA1</name>
<dbReference type="KEGG" id="bav:BAV0133"/>